<dbReference type="InterPro" id="IPR005225">
    <property type="entry name" value="Small_GTP-bd"/>
</dbReference>
<feature type="region of interest" description="Disordered" evidence="3">
    <location>
        <begin position="243"/>
        <end position="310"/>
    </location>
</feature>
<dbReference type="CDD" id="cd00876">
    <property type="entry name" value="Ras"/>
    <property type="match status" value="1"/>
</dbReference>
<keyword evidence="2" id="KW-0342">GTP-binding</keyword>
<dbReference type="EMBL" id="BSXN01002089">
    <property type="protein sequence ID" value="GME75550.1"/>
    <property type="molecule type" value="Genomic_DNA"/>
</dbReference>
<dbReference type="AlphaFoldDB" id="A0A9W6WIL5"/>
<sequence>MILVVVGPPVVGKSALTIRLTQSEFANEYDPTIEDSYRHYCDIDSNPVSLDILDTAGQEEYSSMRDLYMKTGEGFLLVFSLTDRNTFEEISNFYNQIMRVKGETTSFVPSILVGNKSDLIDERQVGKEEAINLAKQIGSAYIETSAKSGVNVTEAFYNLVRMIVKGSINGSGLENTIVPDPNSPSNKLVTSSSSANNKNYSNNNTNSNTFNGVNKNNNNSNINSNSLNINNINDNINGNNFNNNNNNTYTNNINSSATQNNLNNNNNSSTLQNNSNSNGNVKNSAKSSAGTSNGRTTNNKSQNANEKSGGCCIIV</sequence>
<dbReference type="InterPro" id="IPR001806">
    <property type="entry name" value="Small_GTPase"/>
</dbReference>
<accession>A0A9W6WIL5</accession>
<organism evidence="4 5">
    <name type="scientific">Candida boidinii</name>
    <name type="common">Yeast</name>
    <dbReference type="NCBI Taxonomy" id="5477"/>
    <lineage>
        <taxon>Eukaryota</taxon>
        <taxon>Fungi</taxon>
        <taxon>Dikarya</taxon>
        <taxon>Ascomycota</taxon>
        <taxon>Saccharomycotina</taxon>
        <taxon>Pichiomycetes</taxon>
        <taxon>Pichiales</taxon>
        <taxon>Pichiaceae</taxon>
        <taxon>Ogataea</taxon>
        <taxon>Ogataea/Candida clade</taxon>
    </lineage>
</organism>
<dbReference type="GO" id="GO:0003924">
    <property type="term" value="F:GTPase activity"/>
    <property type="evidence" value="ECO:0007669"/>
    <property type="project" value="InterPro"/>
</dbReference>
<name>A0A9W6WIL5_CANBO</name>
<dbReference type="PROSITE" id="PS51419">
    <property type="entry name" value="RAB"/>
    <property type="match status" value="1"/>
</dbReference>
<evidence type="ECO:0000313" key="4">
    <source>
        <dbReference type="EMBL" id="GME75550.1"/>
    </source>
</evidence>
<dbReference type="GO" id="GO:0016020">
    <property type="term" value="C:membrane"/>
    <property type="evidence" value="ECO:0007669"/>
    <property type="project" value="InterPro"/>
</dbReference>
<feature type="compositionally biased region" description="Low complexity" evidence="3">
    <location>
        <begin position="243"/>
        <end position="288"/>
    </location>
</feature>
<keyword evidence="5" id="KW-1185">Reference proteome</keyword>
<evidence type="ECO:0000256" key="2">
    <source>
        <dbReference type="ARBA" id="ARBA00023134"/>
    </source>
</evidence>
<evidence type="ECO:0000313" key="5">
    <source>
        <dbReference type="Proteomes" id="UP001165120"/>
    </source>
</evidence>
<dbReference type="GO" id="GO:0007165">
    <property type="term" value="P:signal transduction"/>
    <property type="evidence" value="ECO:0007669"/>
    <property type="project" value="InterPro"/>
</dbReference>
<dbReference type="PROSITE" id="PS51421">
    <property type="entry name" value="RAS"/>
    <property type="match status" value="1"/>
</dbReference>
<feature type="compositionally biased region" description="Low complexity" evidence="3">
    <location>
        <begin position="190"/>
        <end position="225"/>
    </location>
</feature>
<comment type="caution">
    <text evidence="4">The sequence shown here is derived from an EMBL/GenBank/DDBJ whole genome shotgun (WGS) entry which is preliminary data.</text>
</comment>
<evidence type="ECO:0000256" key="1">
    <source>
        <dbReference type="ARBA" id="ARBA00022741"/>
    </source>
</evidence>
<dbReference type="GO" id="GO:0005525">
    <property type="term" value="F:GTP binding"/>
    <property type="evidence" value="ECO:0007669"/>
    <property type="project" value="UniProtKB-KW"/>
</dbReference>
<dbReference type="Pfam" id="PF00071">
    <property type="entry name" value="Ras"/>
    <property type="match status" value="1"/>
</dbReference>
<keyword evidence="1" id="KW-0547">Nucleotide-binding</keyword>
<dbReference type="SMART" id="SM00174">
    <property type="entry name" value="RHO"/>
    <property type="match status" value="1"/>
</dbReference>
<dbReference type="InterPro" id="IPR020849">
    <property type="entry name" value="Small_GTPase_Ras-type"/>
</dbReference>
<dbReference type="Gene3D" id="3.40.50.300">
    <property type="entry name" value="P-loop containing nucleotide triphosphate hydrolases"/>
    <property type="match status" value="1"/>
</dbReference>
<dbReference type="FunFam" id="3.40.50.300:FF:001423">
    <property type="entry name" value="Ras family GTPase"/>
    <property type="match status" value="1"/>
</dbReference>
<dbReference type="SMART" id="SM00173">
    <property type="entry name" value="RAS"/>
    <property type="match status" value="1"/>
</dbReference>
<dbReference type="InterPro" id="IPR027417">
    <property type="entry name" value="P-loop_NTPase"/>
</dbReference>
<dbReference type="PROSITE" id="PS51420">
    <property type="entry name" value="RHO"/>
    <property type="match status" value="1"/>
</dbReference>
<feature type="region of interest" description="Disordered" evidence="3">
    <location>
        <begin position="174"/>
        <end position="225"/>
    </location>
</feature>
<evidence type="ECO:0000256" key="3">
    <source>
        <dbReference type="SAM" id="MobiDB-lite"/>
    </source>
</evidence>
<feature type="compositionally biased region" description="Polar residues" evidence="3">
    <location>
        <begin position="289"/>
        <end position="306"/>
    </location>
</feature>
<dbReference type="Proteomes" id="UP001165120">
    <property type="component" value="Unassembled WGS sequence"/>
</dbReference>
<dbReference type="PRINTS" id="PR00449">
    <property type="entry name" value="RASTRNSFRMNG"/>
</dbReference>
<dbReference type="SMART" id="SM00176">
    <property type="entry name" value="RAN"/>
    <property type="match status" value="1"/>
</dbReference>
<dbReference type="SMART" id="SM00175">
    <property type="entry name" value="RAB"/>
    <property type="match status" value="1"/>
</dbReference>
<reference evidence="4" key="1">
    <citation type="submission" date="2023-04" db="EMBL/GenBank/DDBJ databases">
        <title>Candida boidinii NBRC 10035.</title>
        <authorList>
            <person name="Ichikawa N."/>
            <person name="Sato H."/>
            <person name="Tonouchi N."/>
        </authorList>
    </citation>
    <scope>NUCLEOTIDE SEQUENCE</scope>
    <source>
        <strain evidence="4">NBRC 10035</strain>
    </source>
</reference>
<gene>
    <name evidence="4" type="ORF">Cboi02_000482800</name>
</gene>
<proteinExistence type="predicted"/>
<protein>
    <submittedName>
        <fullName evidence="4">Unnamed protein product</fullName>
    </submittedName>
</protein>
<dbReference type="PANTHER" id="PTHR24070">
    <property type="entry name" value="RAS, DI-RAS, AND RHEB FAMILY MEMBERS OF SMALL GTPASE SUPERFAMILY"/>
    <property type="match status" value="1"/>
</dbReference>
<dbReference type="NCBIfam" id="TIGR00231">
    <property type="entry name" value="small_GTP"/>
    <property type="match status" value="1"/>
</dbReference>
<dbReference type="SUPFAM" id="SSF52540">
    <property type="entry name" value="P-loop containing nucleoside triphosphate hydrolases"/>
    <property type="match status" value="1"/>
</dbReference>